<evidence type="ECO:0000313" key="9">
    <source>
        <dbReference type="EMBL" id="MFC4619244.1"/>
    </source>
</evidence>
<accession>A0ABV9GLY0</accession>
<keyword evidence="3" id="KW-0813">Transport</keyword>
<dbReference type="Pfam" id="PF01032">
    <property type="entry name" value="FecCD"/>
    <property type="match status" value="1"/>
</dbReference>
<dbReference type="CDD" id="cd06550">
    <property type="entry name" value="TM_ABC_iron-siderophores_like"/>
    <property type="match status" value="1"/>
</dbReference>
<feature type="transmembrane region" description="Helical" evidence="8">
    <location>
        <begin position="122"/>
        <end position="141"/>
    </location>
</feature>
<feature type="transmembrane region" description="Helical" evidence="8">
    <location>
        <begin position="12"/>
        <end position="37"/>
    </location>
</feature>
<dbReference type="SUPFAM" id="SSF81345">
    <property type="entry name" value="ABC transporter involved in vitamin B12 uptake, BtuC"/>
    <property type="match status" value="1"/>
</dbReference>
<name>A0ABV9GLY0_9BACL</name>
<dbReference type="PANTHER" id="PTHR30472:SF65">
    <property type="entry name" value="SIDEROPHORE TRANSPORT SYSTEM PERMEASE PROTEIN YFIZ-RELATED"/>
    <property type="match status" value="1"/>
</dbReference>
<evidence type="ECO:0000256" key="5">
    <source>
        <dbReference type="ARBA" id="ARBA00022692"/>
    </source>
</evidence>
<evidence type="ECO:0000256" key="6">
    <source>
        <dbReference type="ARBA" id="ARBA00022989"/>
    </source>
</evidence>
<feature type="transmembrane region" description="Helical" evidence="8">
    <location>
        <begin position="311"/>
        <end position="329"/>
    </location>
</feature>
<dbReference type="Gene3D" id="1.10.3470.10">
    <property type="entry name" value="ABC transporter involved in vitamin B12 uptake, BtuC"/>
    <property type="match status" value="1"/>
</dbReference>
<dbReference type="InterPro" id="IPR037294">
    <property type="entry name" value="ABC_BtuC-like"/>
</dbReference>
<organism evidence="9 10">
    <name type="scientific">Camelliibacillus cellulosilyticus</name>
    <dbReference type="NCBI Taxonomy" id="2174486"/>
    <lineage>
        <taxon>Bacteria</taxon>
        <taxon>Bacillati</taxon>
        <taxon>Bacillota</taxon>
        <taxon>Bacilli</taxon>
        <taxon>Bacillales</taxon>
        <taxon>Sporolactobacillaceae</taxon>
        <taxon>Camelliibacillus</taxon>
    </lineage>
</organism>
<feature type="transmembrane region" description="Helical" evidence="8">
    <location>
        <begin position="283"/>
        <end position="305"/>
    </location>
</feature>
<gene>
    <name evidence="9" type="ORF">ACFO4N_11015</name>
</gene>
<protein>
    <submittedName>
        <fullName evidence="9">FecCD family ABC transporter permease</fullName>
    </submittedName>
</protein>
<evidence type="ECO:0000256" key="8">
    <source>
        <dbReference type="SAM" id="Phobius"/>
    </source>
</evidence>
<comment type="subcellular location">
    <subcellularLocation>
        <location evidence="1">Cell membrane</location>
        <topology evidence="1">Multi-pass membrane protein</topology>
    </subcellularLocation>
</comment>
<keyword evidence="4" id="KW-1003">Cell membrane</keyword>
<keyword evidence="5 8" id="KW-0812">Transmembrane</keyword>
<dbReference type="Proteomes" id="UP001596022">
    <property type="component" value="Unassembled WGS sequence"/>
</dbReference>
<feature type="transmembrane region" description="Helical" evidence="8">
    <location>
        <begin position="97"/>
        <end position="116"/>
    </location>
</feature>
<dbReference type="InterPro" id="IPR000522">
    <property type="entry name" value="ABC_transptr_permease_BtuC"/>
</dbReference>
<evidence type="ECO:0000256" key="1">
    <source>
        <dbReference type="ARBA" id="ARBA00004651"/>
    </source>
</evidence>
<feature type="transmembrane region" description="Helical" evidence="8">
    <location>
        <begin position="195"/>
        <end position="216"/>
    </location>
</feature>
<comment type="similarity">
    <text evidence="2">Belongs to the binding-protein-dependent transport system permease family. FecCD subfamily.</text>
</comment>
<dbReference type="EMBL" id="JBHSFW010000006">
    <property type="protein sequence ID" value="MFC4619244.1"/>
    <property type="molecule type" value="Genomic_DNA"/>
</dbReference>
<comment type="caution">
    <text evidence="9">The sequence shown here is derived from an EMBL/GenBank/DDBJ whole genome shotgun (WGS) entry which is preliminary data.</text>
</comment>
<feature type="transmembrane region" description="Helical" evidence="8">
    <location>
        <begin position="153"/>
        <end position="175"/>
    </location>
</feature>
<evidence type="ECO:0000256" key="7">
    <source>
        <dbReference type="ARBA" id="ARBA00023136"/>
    </source>
</evidence>
<keyword evidence="10" id="KW-1185">Reference proteome</keyword>
<evidence type="ECO:0000256" key="3">
    <source>
        <dbReference type="ARBA" id="ARBA00022448"/>
    </source>
</evidence>
<evidence type="ECO:0000313" key="10">
    <source>
        <dbReference type="Proteomes" id="UP001596022"/>
    </source>
</evidence>
<keyword evidence="6 8" id="KW-1133">Transmembrane helix</keyword>
<evidence type="ECO:0000256" key="4">
    <source>
        <dbReference type="ARBA" id="ARBA00022475"/>
    </source>
</evidence>
<reference evidence="10" key="1">
    <citation type="journal article" date="2019" name="Int. J. Syst. Evol. Microbiol.">
        <title>The Global Catalogue of Microorganisms (GCM) 10K type strain sequencing project: providing services to taxonomists for standard genome sequencing and annotation.</title>
        <authorList>
            <consortium name="The Broad Institute Genomics Platform"/>
            <consortium name="The Broad Institute Genome Sequencing Center for Infectious Disease"/>
            <person name="Wu L."/>
            <person name="Ma J."/>
        </authorList>
    </citation>
    <scope>NUCLEOTIDE SEQUENCE [LARGE SCALE GENOMIC DNA]</scope>
    <source>
        <strain evidence="10">CGMCC 1.16306</strain>
    </source>
</reference>
<sequence length="335" mass="35147">MVGVLKKSSTKWIGLGITFIAFIVCIGLSIIMGYAHIDWHTVIDAYTHYNQSNAEAIVREARVPRALIAATVGASLSISGALMQALARNPLASPDILGVNAGASLFIVIAITFFSATSINALAPLAFLGAALASIIVYLLGSLGPERLSPVKLTLAGAAMAAFFTSMTQGILTSNEQTLDAVLFWLVGSVQGRDLSLLTGVLPYFCLGWIASLLIGSKMNTLVLGDNVAKGVGQNPLLVKAVTGIIIILLAGGSVAVAGPIGFIGIVIPHIAKWFVGQDYRWLIPYSALLGGILLLVADIAARYVIMPEEVPVGVMTAIVGTPFFIFIAKKGAWR</sequence>
<dbReference type="RefSeq" id="WP_376846338.1">
    <property type="nucleotide sequence ID" value="NZ_JBHSFW010000006.1"/>
</dbReference>
<evidence type="ECO:0000256" key="2">
    <source>
        <dbReference type="ARBA" id="ARBA00007935"/>
    </source>
</evidence>
<dbReference type="PANTHER" id="PTHR30472">
    <property type="entry name" value="FERRIC ENTEROBACTIN TRANSPORT SYSTEM PERMEASE PROTEIN"/>
    <property type="match status" value="1"/>
</dbReference>
<keyword evidence="7 8" id="KW-0472">Membrane</keyword>
<proteinExistence type="inferred from homology"/>